<dbReference type="Proteomes" id="UP000636800">
    <property type="component" value="Chromosome 5"/>
</dbReference>
<evidence type="ECO:0000313" key="2">
    <source>
        <dbReference type="Proteomes" id="UP000636800"/>
    </source>
</evidence>
<sequence>MDGLPVKAVSEFLPRLYRRNPNRTHDYRFLLSVRRWSSSTTAFTPDIITNLSGAGFQFTVSDLLHRFVGLPLLGRQVSPHSPSYASYLEPCNKANWARMDIIITTQMDSM</sequence>
<accession>A0A835QWH7</accession>
<organism evidence="1 2">
    <name type="scientific">Vanilla planifolia</name>
    <name type="common">Vanilla</name>
    <dbReference type="NCBI Taxonomy" id="51239"/>
    <lineage>
        <taxon>Eukaryota</taxon>
        <taxon>Viridiplantae</taxon>
        <taxon>Streptophyta</taxon>
        <taxon>Embryophyta</taxon>
        <taxon>Tracheophyta</taxon>
        <taxon>Spermatophyta</taxon>
        <taxon>Magnoliopsida</taxon>
        <taxon>Liliopsida</taxon>
        <taxon>Asparagales</taxon>
        <taxon>Orchidaceae</taxon>
        <taxon>Vanilloideae</taxon>
        <taxon>Vanilleae</taxon>
        <taxon>Vanilla</taxon>
    </lineage>
</organism>
<proteinExistence type="predicted"/>
<evidence type="ECO:0000313" key="1">
    <source>
        <dbReference type="EMBL" id="KAG0479218.1"/>
    </source>
</evidence>
<reference evidence="1 2" key="1">
    <citation type="journal article" date="2020" name="Nat. Food">
        <title>A phased Vanilla planifolia genome enables genetic improvement of flavour and production.</title>
        <authorList>
            <person name="Hasing T."/>
            <person name="Tang H."/>
            <person name="Brym M."/>
            <person name="Khazi F."/>
            <person name="Huang T."/>
            <person name="Chambers A.H."/>
        </authorList>
    </citation>
    <scope>NUCLEOTIDE SEQUENCE [LARGE SCALE GENOMIC DNA]</scope>
    <source>
        <tissue evidence="1">Leaf</tissue>
    </source>
</reference>
<keyword evidence="2" id="KW-1185">Reference proteome</keyword>
<protein>
    <submittedName>
        <fullName evidence="1">Uncharacterized protein</fullName>
    </submittedName>
</protein>
<dbReference type="AlphaFoldDB" id="A0A835QWH7"/>
<dbReference type="EMBL" id="JADCNL010000005">
    <property type="protein sequence ID" value="KAG0479218.1"/>
    <property type="molecule type" value="Genomic_DNA"/>
</dbReference>
<comment type="caution">
    <text evidence="1">The sequence shown here is derived from an EMBL/GenBank/DDBJ whole genome shotgun (WGS) entry which is preliminary data.</text>
</comment>
<name>A0A835QWH7_VANPL</name>
<gene>
    <name evidence="1" type="ORF">HPP92_010076</name>
</gene>